<protein>
    <recommendedName>
        <fullName evidence="5">Kelch-like protein 20</fullName>
    </recommendedName>
</protein>
<dbReference type="SUPFAM" id="SSF50965">
    <property type="entry name" value="Galactose oxidase, central domain"/>
    <property type="match status" value="1"/>
</dbReference>
<dbReference type="AlphaFoldDB" id="A0A8C9DK28"/>
<keyword evidence="10" id="KW-1185">Reference proteome</keyword>
<evidence type="ECO:0000256" key="5">
    <source>
        <dbReference type="ARBA" id="ARBA00040631"/>
    </source>
</evidence>
<evidence type="ECO:0000313" key="9">
    <source>
        <dbReference type="Ensembl" id="ENSPSMP00000014981.1"/>
    </source>
</evidence>
<evidence type="ECO:0000256" key="7">
    <source>
        <dbReference type="SAM" id="MobiDB-lite"/>
    </source>
</evidence>
<dbReference type="Ensembl" id="ENSPSMT00000017391.1">
    <property type="protein sequence ID" value="ENSPSMP00000014981.1"/>
    <property type="gene ID" value="ENSPSMG00000010709.1"/>
</dbReference>
<dbReference type="Pfam" id="PF00651">
    <property type="entry name" value="BTB"/>
    <property type="match status" value="1"/>
</dbReference>
<dbReference type="CDD" id="cd18459">
    <property type="entry name" value="BACK_KLHL20"/>
    <property type="match status" value="1"/>
</dbReference>
<dbReference type="InterPro" id="IPR015915">
    <property type="entry name" value="Kelch-typ_b-propeller"/>
</dbReference>
<organism evidence="9 10">
    <name type="scientific">Prolemur simus</name>
    <name type="common">Greater bamboo lemur</name>
    <name type="synonym">Hapalemur simus</name>
    <dbReference type="NCBI Taxonomy" id="1328070"/>
    <lineage>
        <taxon>Eukaryota</taxon>
        <taxon>Metazoa</taxon>
        <taxon>Chordata</taxon>
        <taxon>Craniata</taxon>
        <taxon>Vertebrata</taxon>
        <taxon>Euteleostomi</taxon>
        <taxon>Mammalia</taxon>
        <taxon>Eutheria</taxon>
        <taxon>Euarchontoglires</taxon>
        <taxon>Primates</taxon>
        <taxon>Strepsirrhini</taxon>
        <taxon>Lemuriformes</taxon>
        <taxon>Lemuridae</taxon>
        <taxon>Prolemur</taxon>
    </lineage>
</organism>
<reference evidence="9" key="2">
    <citation type="submission" date="2025-09" db="UniProtKB">
        <authorList>
            <consortium name="Ensembl"/>
        </authorList>
    </citation>
    <scope>IDENTIFICATION</scope>
</reference>
<dbReference type="SMART" id="SM00225">
    <property type="entry name" value="BTB"/>
    <property type="match status" value="1"/>
</dbReference>
<comment type="pathway">
    <text evidence="1">Protein modification; protein ubiquitination.</text>
</comment>
<evidence type="ECO:0000256" key="4">
    <source>
        <dbReference type="ARBA" id="ARBA00022786"/>
    </source>
</evidence>
<evidence type="ECO:0000256" key="1">
    <source>
        <dbReference type="ARBA" id="ARBA00004906"/>
    </source>
</evidence>
<dbReference type="PANTHER" id="PTHR24412">
    <property type="entry name" value="KELCH PROTEIN"/>
    <property type="match status" value="1"/>
</dbReference>
<evidence type="ECO:0000256" key="6">
    <source>
        <dbReference type="ARBA" id="ARBA00049667"/>
    </source>
</evidence>
<dbReference type="Gene3D" id="2.120.10.80">
    <property type="entry name" value="Kelch-type beta propeller"/>
    <property type="match status" value="2"/>
</dbReference>
<gene>
    <name evidence="9" type="primary">KLHL20</name>
</gene>
<dbReference type="CDD" id="cd18249">
    <property type="entry name" value="BTB_POZ_KLHL20_KLEIP"/>
    <property type="match status" value="1"/>
</dbReference>
<dbReference type="InterPro" id="IPR000210">
    <property type="entry name" value="BTB/POZ_dom"/>
</dbReference>
<dbReference type="Gene3D" id="3.30.710.10">
    <property type="entry name" value="Potassium Channel Kv1.1, Chain A"/>
    <property type="match status" value="1"/>
</dbReference>
<evidence type="ECO:0000256" key="3">
    <source>
        <dbReference type="ARBA" id="ARBA00022737"/>
    </source>
</evidence>
<feature type="compositionally biased region" description="Basic and acidic residues" evidence="7">
    <location>
        <begin position="1"/>
        <end position="13"/>
    </location>
</feature>
<dbReference type="InterPro" id="IPR006652">
    <property type="entry name" value="Kelch_1"/>
</dbReference>
<dbReference type="InterPro" id="IPR011333">
    <property type="entry name" value="SKP1/BTB/POZ_sf"/>
</dbReference>
<dbReference type="GeneTree" id="ENSGT00940000155161"/>
<dbReference type="InterPro" id="IPR011705">
    <property type="entry name" value="BACK"/>
</dbReference>
<reference evidence="9" key="1">
    <citation type="submission" date="2025-08" db="UniProtKB">
        <authorList>
            <consortium name="Ensembl"/>
        </authorList>
    </citation>
    <scope>IDENTIFICATION</scope>
</reference>
<keyword evidence="2" id="KW-0880">Kelch repeat</keyword>
<dbReference type="SMART" id="SM00875">
    <property type="entry name" value="BACK"/>
    <property type="match status" value="1"/>
</dbReference>
<name>A0A8C9DK28_PROSS</name>
<feature type="domain" description="BTB" evidence="8">
    <location>
        <begin position="63"/>
        <end position="130"/>
    </location>
</feature>
<dbReference type="PROSITE" id="PS50097">
    <property type="entry name" value="BTB"/>
    <property type="match status" value="1"/>
</dbReference>
<dbReference type="InterPro" id="IPR011043">
    <property type="entry name" value="Gal_Oxase/kelch_b-propeller"/>
</dbReference>
<dbReference type="InterPro" id="IPR017096">
    <property type="entry name" value="BTB-kelch_protein"/>
</dbReference>
<dbReference type="SMART" id="SM00612">
    <property type="entry name" value="Kelch"/>
    <property type="match status" value="5"/>
</dbReference>
<dbReference type="Pfam" id="PF07707">
    <property type="entry name" value="BACK"/>
    <property type="match status" value="1"/>
</dbReference>
<comment type="subunit">
    <text evidence="6">Component of the BCR(KLHL20) E3 ubiquitin ligase complex, at least composed of CUL3, KLHL20 and RBX1. Interacts with PDZ-RhoGEF/ARHGEF11, DAPK1, PML and CORO7. Interacts with F-actin. Interacts with IFN-gamma (IFNG). Interacts (via kelch repeats) with IVNS1ABP (via kelch repeats); this interaction blocks the assembly of CUL3-KLHL20 complex.</text>
</comment>
<dbReference type="Pfam" id="PF01344">
    <property type="entry name" value="Kelch_1"/>
    <property type="match status" value="4"/>
</dbReference>
<dbReference type="Gene3D" id="1.25.40.420">
    <property type="match status" value="1"/>
</dbReference>
<dbReference type="PANTHER" id="PTHR24412:SF451">
    <property type="entry name" value="KELCH-LIKE PROTEIN 20"/>
    <property type="match status" value="1"/>
</dbReference>
<dbReference type="Proteomes" id="UP000694414">
    <property type="component" value="Unplaced"/>
</dbReference>
<proteinExistence type="predicted"/>
<evidence type="ECO:0000256" key="2">
    <source>
        <dbReference type="ARBA" id="ARBA00022441"/>
    </source>
</evidence>
<evidence type="ECO:0000313" key="10">
    <source>
        <dbReference type="Proteomes" id="UP000694414"/>
    </source>
</evidence>
<keyword evidence="3" id="KW-0677">Repeat</keyword>
<dbReference type="SUPFAM" id="SSF54695">
    <property type="entry name" value="POZ domain"/>
    <property type="match status" value="1"/>
</dbReference>
<evidence type="ECO:0000259" key="8">
    <source>
        <dbReference type="PROSITE" id="PS50097"/>
    </source>
</evidence>
<feature type="region of interest" description="Disordered" evidence="7">
    <location>
        <begin position="1"/>
        <end position="32"/>
    </location>
</feature>
<dbReference type="PIRSF" id="PIRSF037037">
    <property type="entry name" value="Kelch-like_protein_gigaxonin"/>
    <property type="match status" value="1"/>
</dbReference>
<accession>A0A8C9DK28</accession>
<sequence length="577" mass="64852">MEGKKEENLRESGMDVTSRCTLGDPNKLPEGVPQPARMPYISDKHPRQTLEVINLLRKHRELCDVVLVVGAKKIYAHRVILSACSPYFRAMFTGELAESRQTEVVIRDIDERAMELLIDFAYTSQITVEEGNVQTLLPAACLLQLAEIQEACCEFLKRQLDPSNCLGIRAFADTHSCRELLRIADKFTQHNFQEVMESEEFMLLPANQLIDIISSDELNVRSEEQVFNAVMAWVKYSIQERRPQLPQVLQHVRLPLLSPKFLVGTVGSDPLIKSDEECRDLVDEAKNYLLLPQERPLMQGPRTRPRKPIRCGEVLFAVGGWCSGDAISSVERYDPQTNEWRMVASMSKRRCGVGVSVLDDLLYAVGGHDGSSYLNSVERYDPKTNQWSSDVAPTSTCRTSVGVAVLGGFLYAVGGQDGVSCLNIVERGERKWLNDHLLVFPFPVVERYNPQENRWHTIAPMGTRRKHLGCAVYQDMIYAVGGRDDTTELSSAERYNPRTNQWSPVVAMTSRRSGVGLAVVNGQLMAVGGFDGTTYLKTIEVFDPDANTWRLYGGMNYRRLGGGVGVIKMTHCESHIW</sequence>
<keyword evidence="4" id="KW-0833">Ubl conjugation pathway</keyword>